<accession>A0A1W0E8I3</accession>
<dbReference type="GO" id="GO:0008033">
    <property type="term" value="P:tRNA processing"/>
    <property type="evidence" value="ECO:0007669"/>
    <property type="project" value="UniProtKB-KW"/>
</dbReference>
<dbReference type="AlphaFoldDB" id="A0A1W0E8I3"/>
<evidence type="ECO:0000256" key="1">
    <source>
        <dbReference type="ARBA" id="ARBA00022694"/>
    </source>
</evidence>
<dbReference type="GO" id="GO:1990904">
    <property type="term" value="C:ribonucleoprotein complex"/>
    <property type="evidence" value="ECO:0007669"/>
    <property type="project" value="UniProtKB-ARBA"/>
</dbReference>
<dbReference type="GO" id="GO:1902555">
    <property type="term" value="C:endoribonuclease complex"/>
    <property type="evidence" value="ECO:0007669"/>
    <property type="project" value="UniProtKB-ARBA"/>
</dbReference>
<dbReference type="SUPFAM" id="SSF160350">
    <property type="entry name" value="Rnp2-like"/>
    <property type="match status" value="1"/>
</dbReference>
<evidence type="ECO:0000313" key="3">
    <source>
        <dbReference type="Proteomes" id="UP000192758"/>
    </source>
</evidence>
<sequence length="100" mass="11859">MAIFKDVYMVFVNKNDVFPKNEFIVEKIKENYGLLGLSDVFYLEIKEKYVKSKHFIVWCPRNCQKMIEKCLEKHSKLLCKSGTLKRAKSKIIKIIKNKNI</sequence>
<dbReference type="Proteomes" id="UP000192758">
    <property type="component" value="Unassembled WGS sequence"/>
</dbReference>
<organism evidence="2 3">
    <name type="scientific">Ecytonucleospora hepatopenaei</name>
    <dbReference type="NCBI Taxonomy" id="646526"/>
    <lineage>
        <taxon>Eukaryota</taxon>
        <taxon>Fungi</taxon>
        <taxon>Fungi incertae sedis</taxon>
        <taxon>Microsporidia</taxon>
        <taxon>Enterocytozoonidae</taxon>
        <taxon>Ecytonucleospora</taxon>
    </lineage>
</organism>
<dbReference type="InterPro" id="IPR038085">
    <property type="entry name" value="Rnp2-like_sf"/>
</dbReference>
<reference evidence="2 3" key="1">
    <citation type="journal article" date="2017" name="Environ. Microbiol.">
        <title>Decay of the glycolytic pathway and adaptation to intranuclear parasitism within Enterocytozoonidae microsporidia.</title>
        <authorList>
            <person name="Wiredu Boakye D."/>
            <person name="Jaroenlak P."/>
            <person name="Prachumwat A."/>
            <person name="Williams T.A."/>
            <person name="Bateman K.S."/>
            <person name="Itsathitphaisarn O."/>
            <person name="Sritunyalucksana K."/>
            <person name="Paszkiewicz K.H."/>
            <person name="Moore K.A."/>
            <person name="Stentiford G.D."/>
            <person name="Williams B.A."/>
        </authorList>
    </citation>
    <scope>NUCLEOTIDE SEQUENCE [LARGE SCALE GENOMIC DNA]</scope>
    <source>
        <strain evidence="2 3">TH1</strain>
    </source>
</reference>
<protein>
    <submittedName>
        <fullName evidence="2">Uncharacterized protein</fullName>
    </submittedName>
</protein>
<keyword evidence="3" id="KW-1185">Reference proteome</keyword>
<dbReference type="VEuPathDB" id="MicrosporidiaDB:EHP00_641"/>
<evidence type="ECO:0000313" key="2">
    <source>
        <dbReference type="EMBL" id="OQS55565.1"/>
    </source>
</evidence>
<keyword evidence="1" id="KW-0819">tRNA processing</keyword>
<proteinExistence type="predicted"/>
<gene>
    <name evidence="2" type="ORF">EHP00_641</name>
</gene>
<name>A0A1W0E8I3_9MICR</name>
<dbReference type="EMBL" id="MNPJ01000007">
    <property type="protein sequence ID" value="OQS55565.1"/>
    <property type="molecule type" value="Genomic_DNA"/>
</dbReference>
<comment type="caution">
    <text evidence="2">The sequence shown here is derived from an EMBL/GenBank/DDBJ whole genome shotgun (WGS) entry which is preliminary data.</text>
</comment>
<dbReference type="OrthoDB" id="10467194at2759"/>